<evidence type="ECO:0000313" key="3">
    <source>
        <dbReference type="EMBL" id="RDW23927.1"/>
    </source>
</evidence>
<feature type="compositionally biased region" description="Basic and acidic residues" evidence="1">
    <location>
        <begin position="59"/>
        <end position="70"/>
    </location>
</feature>
<dbReference type="OrthoDB" id="4087213at2759"/>
<proteinExistence type="predicted"/>
<evidence type="ECO:0000313" key="5">
    <source>
        <dbReference type="Proteomes" id="UP000256601"/>
    </source>
</evidence>
<dbReference type="GeneID" id="2907648"/>
<dbReference type="RefSeq" id="XP_506084.2">
    <property type="nucleotide sequence ID" value="XM_506084.2"/>
</dbReference>
<protein>
    <submittedName>
        <fullName evidence="2">Uncharacterized protein</fullName>
    </submittedName>
</protein>
<accession>A0A1H6PT00</accession>
<dbReference type="VEuPathDB" id="FungiDB:YALI0_F31185g"/>
<dbReference type="AlphaFoldDB" id="A0A1H6PT00"/>
<gene>
    <name evidence="3" type="ORF">B0I71DRAFT_135117</name>
    <name evidence="2" type="ORF">YALI1_F38869g</name>
</gene>
<reference evidence="3 5" key="2">
    <citation type="submission" date="2018-07" db="EMBL/GenBank/DDBJ databases">
        <title>Draft Genome Assemblies for Five Robust Yarrowia lipolytica Strains Exhibiting High Lipid Production and Pentose Sugar Utilization and Sugar Alcohol Secretion from Undetoxified Lignocellulosic Biomass Hydrolysates.</title>
        <authorList>
            <consortium name="DOE Joint Genome Institute"/>
            <person name="Walker C."/>
            <person name="Ryu S."/>
            <person name="Na H."/>
            <person name="Zane M."/>
            <person name="LaButti K."/>
            <person name="Lipzen A."/>
            <person name="Haridas S."/>
            <person name="Barry K."/>
            <person name="Grigoriev I.V."/>
            <person name="Quarterman J."/>
            <person name="Slininger P."/>
            <person name="Dien B."/>
            <person name="Trinh C.T."/>
        </authorList>
    </citation>
    <scope>NUCLEOTIDE SEQUENCE [LARGE SCALE GENOMIC DNA]</scope>
    <source>
        <strain evidence="3 5">YB392</strain>
    </source>
</reference>
<organism evidence="2 4">
    <name type="scientific">Yarrowia lipolytica</name>
    <name type="common">Candida lipolytica</name>
    <dbReference type="NCBI Taxonomy" id="4952"/>
    <lineage>
        <taxon>Eukaryota</taxon>
        <taxon>Fungi</taxon>
        <taxon>Dikarya</taxon>
        <taxon>Ascomycota</taxon>
        <taxon>Saccharomycotina</taxon>
        <taxon>Dipodascomycetes</taxon>
        <taxon>Dipodascales</taxon>
        <taxon>Dipodascales incertae sedis</taxon>
        <taxon>Yarrowia</taxon>
    </lineage>
</organism>
<evidence type="ECO:0000256" key="1">
    <source>
        <dbReference type="SAM" id="MobiDB-lite"/>
    </source>
</evidence>
<dbReference type="EMBL" id="KZ859057">
    <property type="protein sequence ID" value="RDW23927.1"/>
    <property type="molecule type" value="Genomic_DNA"/>
</dbReference>
<evidence type="ECO:0000313" key="2">
    <source>
        <dbReference type="EMBL" id="AOW07946.1"/>
    </source>
</evidence>
<feature type="compositionally biased region" description="Low complexity" evidence="1">
    <location>
        <begin position="111"/>
        <end position="127"/>
    </location>
</feature>
<reference evidence="2 4" key="1">
    <citation type="journal article" date="2016" name="PLoS ONE">
        <title>Sequence Assembly of Yarrowia lipolytica Strain W29/CLIB89 Shows Transposable Element Diversity.</title>
        <authorList>
            <person name="Magnan C."/>
            <person name="Yu J."/>
            <person name="Chang I."/>
            <person name="Jahn E."/>
            <person name="Kanomata Y."/>
            <person name="Wu J."/>
            <person name="Zeller M."/>
            <person name="Oakes M."/>
            <person name="Baldi P."/>
            <person name="Sandmeyer S."/>
        </authorList>
    </citation>
    <scope>NUCLEOTIDE SEQUENCE [LARGE SCALE GENOMIC DNA]</scope>
    <source>
        <strain evidence="2">CLIB89</strain>
        <strain evidence="4">CLIB89(W29)</strain>
    </source>
</reference>
<sequence>MLPTTLSNPSSTCVSVGSDTEYQRYLSGTPSEVTSVPSRPLSRSSTLSGISTTATLDGVEGKRTRGRLHDLIPTSDATLDIGHSEPHAQPDDEVRQTGPPNSAQAARQQSTTTNNNNNNDINATTPTLSASPDEHTQLDKGTTRPVTIEEKIELMEGGPQSDLPNESDFA</sequence>
<feature type="compositionally biased region" description="Low complexity" evidence="1">
    <location>
        <begin position="33"/>
        <end position="48"/>
    </location>
</feature>
<dbReference type="KEGG" id="yli:2907648"/>
<feature type="region of interest" description="Disordered" evidence="1">
    <location>
        <begin position="28"/>
        <end position="145"/>
    </location>
</feature>
<dbReference type="EMBL" id="CP017558">
    <property type="protein sequence ID" value="AOW07946.1"/>
    <property type="molecule type" value="Genomic_DNA"/>
</dbReference>
<dbReference type="VEuPathDB" id="FungiDB:YALI1_F38869g"/>
<evidence type="ECO:0000313" key="4">
    <source>
        <dbReference type="Proteomes" id="UP000182444"/>
    </source>
</evidence>
<name>A0A1H6PT00_YARLL</name>
<dbReference type="Proteomes" id="UP000256601">
    <property type="component" value="Unassembled WGS sequence"/>
</dbReference>
<feature type="compositionally biased region" description="Basic and acidic residues" evidence="1">
    <location>
        <begin position="82"/>
        <end position="95"/>
    </location>
</feature>
<dbReference type="Proteomes" id="UP000182444">
    <property type="component" value="Chromosome 1F"/>
</dbReference>
<feature type="compositionally biased region" description="Polar residues" evidence="1">
    <location>
        <begin position="98"/>
        <end position="110"/>
    </location>
</feature>
<feature type="compositionally biased region" description="Basic and acidic residues" evidence="1">
    <location>
        <begin position="132"/>
        <end position="145"/>
    </location>
</feature>